<gene>
    <name evidence="5" type="ORF">JCM7686_1458</name>
</gene>
<dbReference type="RefSeq" id="WP_020950197.1">
    <property type="nucleotide sequence ID" value="NC_022041.1"/>
</dbReference>
<dbReference type="PANTHER" id="PTHR42781:SF4">
    <property type="entry name" value="SPERMIDINE_PUTRESCINE IMPORT ATP-BINDING PROTEIN POTA"/>
    <property type="match status" value="1"/>
</dbReference>
<dbReference type="Pfam" id="PF00005">
    <property type="entry name" value="ABC_tran"/>
    <property type="match status" value="1"/>
</dbReference>
<keyword evidence="6" id="KW-1185">Reference proteome</keyword>
<dbReference type="InterPro" id="IPR003593">
    <property type="entry name" value="AAA+_ATPase"/>
</dbReference>
<dbReference type="SUPFAM" id="SSF50331">
    <property type="entry name" value="MOP-like"/>
    <property type="match status" value="1"/>
</dbReference>
<evidence type="ECO:0000256" key="2">
    <source>
        <dbReference type="ARBA" id="ARBA00022741"/>
    </source>
</evidence>
<dbReference type="EMBL" id="CP006650">
    <property type="protein sequence ID" value="AGT08559.1"/>
    <property type="molecule type" value="Genomic_DNA"/>
</dbReference>
<dbReference type="SMART" id="SM00382">
    <property type="entry name" value="AAA"/>
    <property type="match status" value="1"/>
</dbReference>
<dbReference type="AlphaFoldDB" id="S5XMS5"/>
<keyword evidence="1" id="KW-0813">Transport</keyword>
<dbReference type="InterPro" id="IPR017871">
    <property type="entry name" value="ABC_transporter-like_CS"/>
</dbReference>
<dbReference type="PROSITE" id="PS00211">
    <property type="entry name" value="ABC_TRANSPORTER_1"/>
    <property type="match status" value="1"/>
</dbReference>
<feature type="domain" description="ABC transporter" evidence="4">
    <location>
        <begin position="4"/>
        <end position="234"/>
    </location>
</feature>
<dbReference type="OrthoDB" id="9802264at2"/>
<dbReference type="Pfam" id="PF08402">
    <property type="entry name" value="TOBE_2"/>
    <property type="match status" value="1"/>
</dbReference>
<dbReference type="PATRIC" id="fig|1367847.3.peg.1430"/>
<dbReference type="GO" id="GO:0043190">
    <property type="term" value="C:ATP-binding cassette (ABC) transporter complex"/>
    <property type="evidence" value="ECO:0007669"/>
    <property type="project" value="InterPro"/>
</dbReference>
<dbReference type="Proteomes" id="UP000015480">
    <property type="component" value="Chromosome"/>
</dbReference>
<dbReference type="GO" id="GO:0022857">
    <property type="term" value="F:transmembrane transporter activity"/>
    <property type="evidence" value="ECO:0007669"/>
    <property type="project" value="InterPro"/>
</dbReference>
<dbReference type="InterPro" id="IPR003439">
    <property type="entry name" value="ABC_transporter-like_ATP-bd"/>
</dbReference>
<dbReference type="GO" id="GO:0015697">
    <property type="term" value="P:quaternary ammonium group transport"/>
    <property type="evidence" value="ECO:0007669"/>
    <property type="project" value="UniProtKB-ARBA"/>
</dbReference>
<dbReference type="Gene3D" id="3.40.50.300">
    <property type="entry name" value="P-loop containing nucleotide triphosphate hydrolases"/>
    <property type="match status" value="1"/>
</dbReference>
<proteinExistence type="predicted"/>
<evidence type="ECO:0000313" key="5">
    <source>
        <dbReference type="EMBL" id="AGT08559.1"/>
    </source>
</evidence>
<sequence>MSALELQNLTRRFGPTTAVDEVSLKIAPGELISLLGPSGSGKSTVLRMIGGFETASAGRILIEGRDMTPLPPERRPTGMVFQSHALWPHMTVAGNIGFGLRLRRLNRDEIRRKVDEVLALVGLAGFGERSPAKLSGGQQQRVALARSLVLEPKVLLLDEPFASLDQHLREHLRDEVREIQRRLGITMIFVTHGQDEALAIADRIAVMRAGRLEQIGRPEQIYRRPESEFVAGFIGQISFFDIEIRGGQANFGGLPLTLPLPDGPARLAIRPEDLALTPAPDGITPAARVTRVTDFGSHLSVDLMLADGNRLKAQAPAGQPLDEGARLIPKPRRVSVYRDGRLAFVTPDAPLAGGMPPPEPLPDMLGTLLSAAR</sequence>
<organism evidence="5 6">
    <name type="scientific">Paracoccus aminophilus JCM 7686</name>
    <dbReference type="NCBI Taxonomy" id="1367847"/>
    <lineage>
        <taxon>Bacteria</taxon>
        <taxon>Pseudomonadati</taxon>
        <taxon>Pseudomonadota</taxon>
        <taxon>Alphaproteobacteria</taxon>
        <taxon>Rhodobacterales</taxon>
        <taxon>Paracoccaceae</taxon>
        <taxon>Paracoccus</taxon>
    </lineage>
</organism>
<protein>
    <submittedName>
        <fullName evidence="5">ABC-type spermidine/putrescine transport systems, ATPase component</fullName>
    </submittedName>
</protein>
<evidence type="ECO:0000259" key="4">
    <source>
        <dbReference type="PROSITE" id="PS50893"/>
    </source>
</evidence>
<evidence type="ECO:0000256" key="3">
    <source>
        <dbReference type="ARBA" id="ARBA00022840"/>
    </source>
</evidence>
<keyword evidence="2" id="KW-0547">Nucleotide-binding</keyword>
<dbReference type="eggNOG" id="COG3842">
    <property type="taxonomic scope" value="Bacteria"/>
</dbReference>
<name>S5XMS5_PARAH</name>
<reference evidence="5 6" key="1">
    <citation type="journal article" date="2014" name="BMC Genomics">
        <title>Architecture and functions of a multipartite genome of the methylotrophic bacterium Paracoccus aminophilus JCM 7686, containing primary and secondary chromids.</title>
        <authorList>
            <person name="Dziewit L."/>
            <person name="Czarnecki J."/>
            <person name="Wibberg D."/>
            <person name="Radlinska M."/>
            <person name="Mrozek P."/>
            <person name="Szymczak M."/>
            <person name="Schluter A."/>
            <person name="Puhler A."/>
            <person name="Bartosik D."/>
        </authorList>
    </citation>
    <scope>NUCLEOTIDE SEQUENCE [LARGE SCALE GENOMIC DNA]</scope>
    <source>
        <strain evidence="5">JCM 7686</strain>
    </source>
</reference>
<dbReference type="STRING" id="1367847.JCM7686_1458"/>
<dbReference type="PROSITE" id="PS50893">
    <property type="entry name" value="ABC_TRANSPORTER_2"/>
    <property type="match status" value="1"/>
</dbReference>
<dbReference type="Gene3D" id="2.40.50.100">
    <property type="match status" value="1"/>
</dbReference>
<dbReference type="InterPro" id="IPR027417">
    <property type="entry name" value="P-loop_NTPase"/>
</dbReference>
<dbReference type="HOGENOM" id="CLU_000604_1_1_5"/>
<dbReference type="SUPFAM" id="SSF52540">
    <property type="entry name" value="P-loop containing nucleoside triphosphate hydrolases"/>
    <property type="match status" value="1"/>
</dbReference>
<dbReference type="InterPro" id="IPR008995">
    <property type="entry name" value="Mo/tungstate-bd_C_term_dom"/>
</dbReference>
<dbReference type="PANTHER" id="PTHR42781">
    <property type="entry name" value="SPERMIDINE/PUTRESCINE IMPORT ATP-BINDING PROTEIN POTA"/>
    <property type="match status" value="1"/>
</dbReference>
<dbReference type="GO" id="GO:0005524">
    <property type="term" value="F:ATP binding"/>
    <property type="evidence" value="ECO:0007669"/>
    <property type="project" value="UniProtKB-KW"/>
</dbReference>
<evidence type="ECO:0000256" key="1">
    <source>
        <dbReference type="ARBA" id="ARBA00022448"/>
    </source>
</evidence>
<dbReference type="InterPro" id="IPR013611">
    <property type="entry name" value="Transp-assoc_OB_typ2"/>
</dbReference>
<evidence type="ECO:0000313" key="6">
    <source>
        <dbReference type="Proteomes" id="UP000015480"/>
    </source>
</evidence>
<dbReference type="GO" id="GO:0016887">
    <property type="term" value="F:ATP hydrolysis activity"/>
    <property type="evidence" value="ECO:0007669"/>
    <property type="project" value="InterPro"/>
</dbReference>
<dbReference type="InterPro" id="IPR050093">
    <property type="entry name" value="ABC_SmlMolc_Importer"/>
</dbReference>
<accession>S5XMS5</accession>
<dbReference type="KEGG" id="pami:JCM7686_1458"/>
<keyword evidence="3" id="KW-0067">ATP-binding</keyword>
<dbReference type="FunFam" id="3.40.50.300:FF:000425">
    <property type="entry name" value="Probable ABC transporter, ATP-binding subunit"/>
    <property type="match status" value="1"/>
</dbReference>